<feature type="domain" description="Tyr recombinase" evidence="12">
    <location>
        <begin position="112"/>
        <end position="309"/>
    </location>
</feature>
<evidence type="ECO:0000256" key="9">
    <source>
        <dbReference type="ARBA" id="ARBA00023306"/>
    </source>
</evidence>
<feature type="active site" evidence="10">
    <location>
        <position position="193"/>
    </location>
</feature>
<keyword evidence="8 10" id="KW-0233">DNA recombination</keyword>
<dbReference type="Proteomes" id="UP000584325">
    <property type="component" value="Unassembled WGS sequence"/>
</dbReference>
<dbReference type="Pfam" id="PF00589">
    <property type="entry name" value="Phage_integrase"/>
    <property type="match status" value="1"/>
</dbReference>
<dbReference type="InterPro" id="IPR013762">
    <property type="entry name" value="Integrase-like_cat_sf"/>
</dbReference>
<dbReference type="EMBL" id="JACHXS010000010">
    <property type="protein sequence ID" value="MBB3223720.1"/>
    <property type="molecule type" value="Genomic_DNA"/>
</dbReference>
<dbReference type="InterPro" id="IPR010998">
    <property type="entry name" value="Integrase_recombinase_N"/>
</dbReference>
<evidence type="ECO:0000256" key="1">
    <source>
        <dbReference type="ARBA" id="ARBA00004496"/>
    </source>
</evidence>
<feature type="active site" evidence="10">
    <location>
        <position position="156"/>
    </location>
</feature>
<evidence type="ECO:0000259" key="13">
    <source>
        <dbReference type="PROSITE" id="PS51900"/>
    </source>
</evidence>
<proteinExistence type="inferred from homology"/>
<evidence type="ECO:0000256" key="5">
    <source>
        <dbReference type="ARBA" id="ARBA00022829"/>
    </source>
</evidence>
<feature type="domain" description="Core-binding (CB)" evidence="13">
    <location>
        <begin position="5"/>
        <end position="91"/>
    </location>
</feature>
<dbReference type="EMBL" id="CP040017">
    <property type="protein sequence ID" value="QCP12851.1"/>
    <property type="molecule type" value="Genomic_DNA"/>
</dbReference>
<evidence type="ECO:0000256" key="4">
    <source>
        <dbReference type="ARBA" id="ARBA00022618"/>
    </source>
</evidence>
<dbReference type="InterPro" id="IPR044068">
    <property type="entry name" value="CB"/>
</dbReference>
<dbReference type="NCBIfam" id="TIGR02224">
    <property type="entry name" value="recomb_XerC"/>
    <property type="match status" value="1"/>
</dbReference>
<gene>
    <name evidence="10 15" type="primary">xerC</name>
    <name evidence="15" type="ORF">FCL38_22205</name>
    <name evidence="14" type="ORF">FHS02_004573</name>
</gene>
<evidence type="ECO:0000256" key="6">
    <source>
        <dbReference type="ARBA" id="ARBA00022908"/>
    </source>
</evidence>
<feature type="active site" evidence="10">
    <location>
        <position position="287"/>
    </location>
</feature>
<keyword evidence="5 10" id="KW-0159">Chromosome partition</keyword>
<dbReference type="AlphaFoldDB" id="A0A4V1EE00"/>
<dbReference type="InterPro" id="IPR011010">
    <property type="entry name" value="DNA_brk_join_enz"/>
</dbReference>
<evidence type="ECO:0000256" key="3">
    <source>
        <dbReference type="ARBA" id="ARBA00022490"/>
    </source>
</evidence>
<comment type="subcellular location">
    <subcellularLocation>
        <location evidence="1 10">Cytoplasm</location>
    </subcellularLocation>
</comment>
<reference evidence="14 17" key="2">
    <citation type="submission" date="2020-08" db="EMBL/GenBank/DDBJ databases">
        <title>Genomic Encyclopedia of Type Strains, Phase III (KMG-III): the genomes of soil and plant-associated and newly described type strains.</title>
        <authorList>
            <person name="Whitman W."/>
        </authorList>
    </citation>
    <scope>NUCLEOTIDE SEQUENCE [LARGE SCALE GENOMIC DNA]</scope>
    <source>
        <strain evidence="14 17">CECT 7753</strain>
    </source>
</reference>
<evidence type="ECO:0000259" key="12">
    <source>
        <dbReference type="PROSITE" id="PS51898"/>
    </source>
</evidence>
<dbReference type="Gene3D" id="1.10.443.10">
    <property type="entry name" value="Intergrase catalytic core"/>
    <property type="match status" value="1"/>
</dbReference>
<dbReference type="InterPro" id="IPR004107">
    <property type="entry name" value="Integrase_SAM-like_N"/>
</dbReference>
<dbReference type="InterPro" id="IPR050090">
    <property type="entry name" value="Tyrosine_recombinase_XerCD"/>
</dbReference>
<keyword evidence="7 10" id="KW-0238">DNA-binding</keyword>
<dbReference type="InterPro" id="IPR011931">
    <property type="entry name" value="Recomb_XerC"/>
</dbReference>
<name>A0A4V1EE00_9BURK</name>
<dbReference type="Pfam" id="PF02899">
    <property type="entry name" value="Phage_int_SAM_1"/>
    <property type="match status" value="1"/>
</dbReference>
<dbReference type="PROSITE" id="PS51900">
    <property type="entry name" value="CB"/>
    <property type="match status" value="1"/>
</dbReference>
<keyword evidence="9 10" id="KW-0131">Cell cycle</keyword>
<comment type="function">
    <text evidence="10">Site-specific tyrosine recombinase, which acts by catalyzing the cutting and rejoining of the recombining DNA molecules. The XerC-XerD complex is essential to convert dimers of the bacterial chromosome into monomers to permit their segregation at cell division. It also contributes to the segregational stability of plasmids.</text>
</comment>
<evidence type="ECO:0000313" key="15">
    <source>
        <dbReference type="EMBL" id="QCP12851.1"/>
    </source>
</evidence>
<organism evidence="14 17">
    <name type="scientific">Pseudoduganella umbonata</name>
    <dbReference type="NCBI Taxonomy" id="864828"/>
    <lineage>
        <taxon>Bacteria</taxon>
        <taxon>Pseudomonadati</taxon>
        <taxon>Pseudomonadota</taxon>
        <taxon>Betaproteobacteria</taxon>
        <taxon>Burkholderiales</taxon>
        <taxon>Oxalobacteraceae</taxon>
        <taxon>Telluria group</taxon>
        <taxon>Pseudoduganella</taxon>
    </lineage>
</organism>
<comment type="similarity">
    <text evidence="2 10">Belongs to the 'phage' integrase family. XerC subfamily.</text>
</comment>
<dbReference type="OrthoDB" id="9801717at2"/>
<comment type="subunit">
    <text evidence="10">Forms a cyclic heterotetrameric complex composed of two molecules of XerC and two molecules of XerD.</text>
</comment>
<dbReference type="InterPro" id="IPR023009">
    <property type="entry name" value="Tyrosine_recombinase_XerC/XerD"/>
</dbReference>
<evidence type="ECO:0000256" key="7">
    <source>
        <dbReference type="ARBA" id="ARBA00023125"/>
    </source>
</evidence>
<dbReference type="CDD" id="cd00798">
    <property type="entry name" value="INT_XerDC_C"/>
    <property type="match status" value="1"/>
</dbReference>
<dbReference type="GO" id="GO:0005737">
    <property type="term" value="C:cytoplasm"/>
    <property type="evidence" value="ECO:0007669"/>
    <property type="project" value="UniProtKB-SubCell"/>
</dbReference>
<dbReference type="RefSeq" id="WP_137315676.1">
    <property type="nucleotide sequence ID" value="NZ_CP040017.1"/>
</dbReference>
<dbReference type="PANTHER" id="PTHR30349">
    <property type="entry name" value="PHAGE INTEGRASE-RELATED"/>
    <property type="match status" value="1"/>
</dbReference>
<sequence length="322" mass="34534">MSDPRGDAGWGAEWLRHLATQRKLSARTIDAYGRDLAELAALAGLSGGQDWTAITHADIRRFTAKLHAGGQQPRSIARKLSGWRSFFGWLAEHTSLAANPVEGVRAPKRPKLLPKALSVDNAVQLVATPVRQAAAPTPAELCNSAMFELLYSSGLRVSELCGLDLHFHKAGGTAGASAGWLERDNAEVVVTGKGNKMRRVPVGKAALAAIDAWLAVRPAPADGSGALFVSERGSRMSPRVVQMRLKRHAIATGAPVHVHPHMLRHSFASHVLQSSGDLRAVQEMLGHASITSTQVYTALDFQHLAEVYDRTHPRAKTGKGSA</sequence>
<keyword evidence="16" id="KW-1185">Reference proteome</keyword>
<dbReference type="GO" id="GO:0007059">
    <property type="term" value="P:chromosome segregation"/>
    <property type="evidence" value="ECO:0007669"/>
    <property type="project" value="UniProtKB-UniRule"/>
</dbReference>
<reference evidence="15 16" key="1">
    <citation type="submission" date="2019-05" db="EMBL/GenBank/DDBJ databases">
        <title>Draft Genome Sequences of Six Type Strains of the Genus Massilia.</title>
        <authorList>
            <person name="Miess H."/>
            <person name="Frediansyhah A."/>
            <person name="Gross H."/>
        </authorList>
    </citation>
    <scope>NUCLEOTIDE SEQUENCE [LARGE SCALE GENOMIC DNA]</scope>
    <source>
        <strain evidence="15 16">DSMZ 26121</strain>
    </source>
</reference>
<dbReference type="SUPFAM" id="SSF56349">
    <property type="entry name" value="DNA breaking-rejoining enzymes"/>
    <property type="match status" value="1"/>
</dbReference>
<evidence type="ECO:0000313" key="17">
    <source>
        <dbReference type="Proteomes" id="UP000584325"/>
    </source>
</evidence>
<protein>
    <recommendedName>
        <fullName evidence="10 11">Tyrosine recombinase XerC</fullName>
    </recommendedName>
</protein>
<feature type="active site" evidence="10">
    <location>
        <position position="264"/>
    </location>
</feature>
<dbReference type="GO" id="GO:0003677">
    <property type="term" value="F:DNA binding"/>
    <property type="evidence" value="ECO:0007669"/>
    <property type="project" value="UniProtKB-UniRule"/>
</dbReference>
<evidence type="ECO:0000256" key="8">
    <source>
        <dbReference type="ARBA" id="ARBA00023172"/>
    </source>
</evidence>
<keyword evidence="4 10" id="KW-0132">Cell division</keyword>
<dbReference type="GO" id="GO:0009037">
    <property type="term" value="F:tyrosine-based site-specific recombinase activity"/>
    <property type="evidence" value="ECO:0007669"/>
    <property type="project" value="UniProtKB-UniRule"/>
</dbReference>
<evidence type="ECO:0000256" key="2">
    <source>
        <dbReference type="ARBA" id="ARBA00006657"/>
    </source>
</evidence>
<evidence type="ECO:0000313" key="14">
    <source>
        <dbReference type="EMBL" id="MBB3223720.1"/>
    </source>
</evidence>
<dbReference type="Gene3D" id="1.10.150.130">
    <property type="match status" value="1"/>
</dbReference>
<evidence type="ECO:0000256" key="10">
    <source>
        <dbReference type="HAMAP-Rule" id="MF_01808"/>
    </source>
</evidence>
<dbReference type="HAMAP" id="MF_01808">
    <property type="entry name" value="Recomb_XerC_XerD"/>
    <property type="match status" value="1"/>
</dbReference>
<dbReference type="Proteomes" id="UP000298763">
    <property type="component" value="Chromosome"/>
</dbReference>
<keyword evidence="6 10" id="KW-0229">DNA integration</keyword>
<feature type="active site" evidence="10">
    <location>
        <position position="261"/>
    </location>
</feature>
<feature type="active site" description="O-(3'-phospho-DNA)-tyrosine intermediate" evidence="10">
    <location>
        <position position="296"/>
    </location>
</feature>
<dbReference type="PANTHER" id="PTHR30349:SF81">
    <property type="entry name" value="TYROSINE RECOMBINASE XERC"/>
    <property type="match status" value="1"/>
</dbReference>
<accession>A0A4V1EE00</accession>
<dbReference type="GO" id="GO:0006313">
    <property type="term" value="P:DNA transposition"/>
    <property type="evidence" value="ECO:0007669"/>
    <property type="project" value="UniProtKB-UniRule"/>
</dbReference>
<evidence type="ECO:0000256" key="11">
    <source>
        <dbReference type="NCBIfam" id="TIGR02224"/>
    </source>
</evidence>
<dbReference type="InterPro" id="IPR002104">
    <property type="entry name" value="Integrase_catalytic"/>
</dbReference>
<dbReference type="GO" id="GO:0051301">
    <property type="term" value="P:cell division"/>
    <property type="evidence" value="ECO:0007669"/>
    <property type="project" value="UniProtKB-UniRule"/>
</dbReference>
<dbReference type="PROSITE" id="PS51898">
    <property type="entry name" value="TYR_RECOMBINASE"/>
    <property type="match status" value="1"/>
</dbReference>
<evidence type="ECO:0000313" key="16">
    <source>
        <dbReference type="Proteomes" id="UP000298763"/>
    </source>
</evidence>
<keyword evidence="3 10" id="KW-0963">Cytoplasm</keyword>